<evidence type="ECO:0000313" key="6">
    <source>
        <dbReference type="EMBL" id="CAD2214839.1"/>
    </source>
</evidence>
<feature type="domain" description="Calcineurin-like phosphoesterase" evidence="5">
    <location>
        <begin position="22"/>
        <end position="282"/>
    </location>
</feature>
<sequence>MLSYSFYFAAWFLSLSTASAYTINLISDIHYDPAYGTGNGYVCTSSTSPPLGKATCDSPKLLVDLFINDAKSQNSTFTIFGGDFQRHHFSSSGTTIAETFGGVAEALATTVEEHNVIATIGNNDVVPDYTFDWEHPGEDDGLLERVGELKKYGIVDADEAKEMNQCGYYVRHTEEVDFIVLHTLVWTYALKPTVPDTEADPCGQLEFLSTSLASARTNGKKVFVLGHIPPVLNVYKVKTSGKFTSDSGDVYWRSRFLKRYVALMTEYNDCIVLQLYGHTHMYALLTDEAVGVPLMILPSVSPIFANQPSYLVADFDAKSNLKGLFQRYLDPNTSTIVEGMNILGAMGLPYGLGHPTILTNSTRRLLTSDEFWQNYRLLQSGGVLTNHVYTTCDSFCRAVIVCSQLHFDYTQIKTCVETNSKTTPNTAVPVNARGSIITSILILGSVFIVCVILVATHYYKQKREAQESYNFV</sequence>
<organism evidence="6 7">
    <name type="scientific">Angomonas deanei</name>
    <dbReference type="NCBI Taxonomy" id="59799"/>
    <lineage>
        <taxon>Eukaryota</taxon>
        <taxon>Discoba</taxon>
        <taxon>Euglenozoa</taxon>
        <taxon>Kinetoplastea</taxon>
        <taxon>Metakinetoplastina</taxon>
        <taxon>Trypanosomatida</taxon>
        <taxon>Trypanosomatidae</taxon>
        <taxon>Strigomonadinae</taxon>
        <taxon>Angomonas</taxon>
    </lineage>
</organism>
<keyword evidence="3" id="KW-0812">Transmembrane</keyword>
<protein>
    <submittedName>
        <fullName evidence="6">Calcineurin-like phosphoesterase, putative</fullName>
    </submittedName>
</protein>
<dbReference type="InterPro" id="IPR004843">
    <property type="entry name" value="Calcineurin-like_PHP"/>
</dbReference>
<feature type="transmembrane region" description="Helical" evidence="3">
    <location>
        <begin position="436"/>
        <end position="459"/>
    </location>
</feature>
<dbReference type="VEuPathDB" id="TriTrypDB:ADEAN_000229000"/>
<dbReference type="AlphaFoldDB" id="A0A7G2C5G6"/>
<evidence type="ECO:0000259" key="5">
    <source>
        <dbReference type="Pfam" id="PF00149"/>
    </source>
</evidence>
<dbReference type="GO" id="GO:0016787">
    <property type="term" value="F:hydrolase activity"/>
    <property type="evidence" value="ECO:0007669"/>
    <property type="project" value="UniProtKB-KW"/>
</dbReference>
<dbReference type="Pfam" id="PF00149">
    <property type="entry name" value="Metallophos"/>
    <property type="match status" value="1"/>
</dbReference>
<dbReference type="PANTHER" id="PTHR10340:SF57">
    <property type="entry name" value="METALLOPHOS DOMAIN-CONTAINING PROTEIN"/>
    <property type="match status" value="1"/>
</dbReference>
<keyword evidence="7" id="KW-1185">Reference proteome</keyword>
<gene>
    <name evidence="6" type="ORF">ADEAN_000229000</name>
</gene>
<proteinExistence type="predicted"/>
<dbReference type="OrthoDB" id="348678at2759"/>
<evidence type="ECO:0000256" key="3">
    <source>
        <dbReference type="SAM" id="Phobius"/>
    </source>
</evidence>
<evidence type="ECO:0000256" key="4">
    <source>
        <dbReference type="SAM" id="SignalP"/>
    </source>
</evidence>
<keyword evidence="3" id="KW-1133">Transmembrane helix</keyword>
<keyword evidence="4" id="KW-0732">Signal</keyword>
<keyword evidence="3" id="KW-0472">Membrane</keyword>
<evidence type="ECO:0000256" key="2">
    <source>
        <dbReference type="ARBA" id="ARBA00023180"/>
    </source>
</evidence>
<feature type="chain" id="PRO_5029004667" evidence="4">
    <location>
        <begin position="21"/>
        <end position="472"/>
    </location>
</feature>
<reference evidence="6 7" key="1">
    <citation type="submission" date="2020-08" db="EMBL/GenBank/DDBJ databases">
        <authorList>
            <person name="Newling K."/>
            <person name="Davey J."/>
            <person name="Forrester S."/>
        </authorList>
    </citation>
    <scope>NUCLEOTIDE SEQUENCE [LARGE SCALE GENOMIC DNA]</scope>
    <source>
        <strain evidence="7">Crithidia deanei Carvalho (ATCC PRA-265)</strain>
    </source>
</reference>
<evidence type="ECO:0000256" key="1">
    <source>
        <dbReference type="ARBA" id="ARBA00022801"/>
    </source>
</evidence>
<accession>A0A7G2C5G6</accession>
<name>A0A7G2C5G6_9TRYP</name>
<dbReference type="Proteomes" id="UP000515908">
    <property type="component" value="Chromosome 04"/>
</dbReference>
<keyword evidence="2" id="KW-0325">Glycoprotein</keyword>
<dbReference type="PANTHER" id="PTHR10340">
    <property type="entry name" value="SPHINGOMYELIN PHOSPHODIESTERASE"/>
    <property type="match status" value="1"/>
</dbReference>
<evidence type="ECO:0000313" key="7">
    <source>
        <dbReference type="Proteomes" id="UP000515908"/>
    </source>
</evidence>
<feature type="signal peptide" evidence="4">
    <location>
        <begin position="1"/>
        <end position="20"/>
    </location>
</feature>
<dbReference type="EMBL" id="LR877148">
    <property type="protein sequence ID" value="CAD2214839.1"/>
    <property type="molecule type" value="Genomic_DNA"/>
</dbReference>
<dbReference type="InterPro" id="IPR029052">
    <property type="entry name" value="Metallo-depent_PP-like"/>
</dbReference>
<dbReference type="Gene3D" id="3.60.21.10">
    <property type="match status" value="1"/>
</dbReference>
<dbReference type="SUPFAM" id="SSF56300">
    <property type="entry name" value="Metallo-dependent phosphatases"/>
    <property type="match status" value="1"/>
</dbReference>
<keyword evidence="1" id="KW-0378">Hydrolase</keyword>